<comment type="caution">
    <text evidence="1">The sequence shown here is derived from an EMBL/GenBank/DDBJ whole genome shotgun (WGS) entry which is preliminary data.</text>
</comment>
<proteinExistence type="predicted"/>
<sequence length="175" mass="19719">MFAVSGINNIEARQTRITTAWDYRFRKSHGACSIWHQSNILALWVSINYRLTLPPYNPPDELNAPSPPSRLPLLLLIAMSATYDFADEKEKATVDNDHDVVDVNAPDDSIIADRFAQYGRFGPVLQRIFASGVEARGVERVPEDQRETKHIWNKCVDSIIPALCLAELHLNMVAC</sequence>
<organism evidence="1 2">
    <name type="scientific">Irpex rosettiformis</name>
    <dbReference type="NCBI Taxonomy" id="378272"/>
    <lineage>
        <taxon>Eukaryota</taxon>
        <taxon>Fungi</taxon>
        <taxon>Dikarya</taxon>
        <taxon>Basidiomycota</taxon>
        <taxon>Agaricomycotina</taxon>
        <taxon>Agaricomycetes</taxon>
        <taxon>Polyporales</taxon>
        <taxon>Irpicaceae</taxon>
        <taxon>Irpex</taxon>
    </lineage>
</organism>
<evidence type="ECO:0000313" key="2">
    <source>
        <dbReference type="Proteomes" id="UP001055072"/>
    </source>
</evidence>
<evidence type="ECO:0000313" key="1">
    <source>
        <dbReference type="EMBL" id="KAI0094522.1"/>
    </source>
</evidence>
<gene>
    <name evidence="1" type="ORF">BDY19DRAFT_24948</name>
</gene>
<protein>
    <submittedName>
        <fullName evidence="1">Uncharacterized protein</fullName>
    </submittedName>
</protein>
<dbReference type="EMBL" id="MU274900">
    <property type="protein sequence ID" value="KAI0094522.1"/>
    <property type="molecule type" value="Genomic_DNA"/>
</dbReference>
<reference evidence="1" key="1">
    <citation type="journal article" date="2021" name="Environ. Microbiol.">
        <title>Gene family expansions and transcriptome signatures uncover fungal adaptations to wood decay.</title>
        <authorList>
            <person name="Hage H."/>
            <person name="Miyauchi S."/>
            <person name="Viragh M."/>
            <person name="Drula E."/>
            <person name="Min B."/>
            <person name="Chaduli D."/>
            <person name="Navarro D."/>
            <person name="Favel A."/>
            <person name="Norest M."/>
            <person name="Lesage-Meessen L."/>
            <person name="Balint B."/>
            <person name="Merenyi Z."/>
            <person name="de Eugenio L."/>
            <person name="Morin E."/>
            <person name="Martinez A.T."/>
            <person name="Baldrian P."/>
            <person name="Stursova M."/>
            <person name="Martinez M.J."/>
            <person name="Novotny C."/>
            <person name="Magnuson J.K."/>
            <person name="Spatafora J.W."/>
            <person name="Maurice S."/>
            <person name="Pangilinan J."/>
            <person name="Andreopoulos W."/>
            <person name="LaButti K."/>
            <person name="Hundley H."/>
            <person name="Na H."/>
            <person name="Kuo A."/>
            <person name="Barry K."/>
            <person name="Lipzen A."/>
            <person name="Henrissat B."/>
            <person name="Riley R."/>
            <person name="Ahrendt S."/>
            <person name="Nagy L.G."/>
            <person name="Grigoriev I.V."/>
            <person name="Martin F."/>
            <person name="Rosso M.N."/>
        </authorList>
    </citation>
    <scope>NUCLEOTIDE SEQUENCE</scope>
    <source>
        <strain evidence="1">CBS 384.51</strain>
    </source>
</reference>
<accession>A0ACB8UJA9</accession>
<dbReference type="Proteomes" id="UP001055072">
    <property type="component" value="Unassembled WGS sequence"/>
</dbReference>
<name>A0ACB8UJA9_9APHY</name>
<keyword evidence="2" id="KW-1185">Reference proteome</keyword>